<evidence type="ECO:0000256" key="2">
    <source>
        <dbReference type="SAM" id="Phobius"/>
    </source>
</evidence>
<feature type="region of interest" description="Disordered" evidence="1">
    <location>
        <begin position="33"/>
        <end position="59"/>
    </location>
</feature>
<keyword evidence="5" id="KW-1185">Reference proteome</keyword>
<protein>
    <submittedName>
        <fullName evidence="4">Uncharacterized protein</fullName>
    </submittedName>
</protein>
<name>A0AAW1SRX8_9CHLO</name>
<feature type="transmembrane region" description="Helical" evidence="2">
    <location>
        <begin position="562"/>
        <end position="585"/>
    </location>
</feature>
<organism evidence="4 5">
    <name type="scientific">Apatococcus fuscideae</name>
    <dbReference type="NCBI Taxonomy" id="2026836"/>
    <lineage>
        <taxon>Eukaryota</taxon>
        <taxon>Viridiplantae</taxon>
        <taxon>Chlorophyta</taxon>
        <taxon>core chlorophytes</taxon>
        <taxon>Trebouxiophyceae</taxon>
        <taxon>Chlorellales</taxon>
        <taxon>Chlorellaceae</taxon>
        <taxon>Apatococcus</taxon>
    </lineage>
</organism>
<dbReference type="Proteomes" id="UP001485043">
    <property type="component" value="Unassembled WGS sequence"/>
</dbReference>
<keyword evidence="2" id="KW-0472">Membrane</keyword>
<comment type="caution">
    <text evidence="4">The sequence shown here is derived from an EMBL/GenBank/DDBJ whole genome shotgun (WGS) entry which is preliminary data.</text>
</comment>
<evidence type="ECO:0000313" key="5">
    <source>
        <dbReference type="Proteomes" id="UP001485043"/>
    </source>
</evidence>
<feature type="region of interest" description="Disordered" evidence="1">
    <location>
        <begin position="601"/>
        <end position="631"/>
    </location>
</feature>
<dbReference type="AlphaFoldDB" id="A0AAW1SRX8"/>
<accession>A0AAW1SRX8</accession>
<evidence type="ECO:0000313" key="4">
    <source>
        <dbReference type="EMBL" id="KAK9855472.1"/>
    </source>
</evidence>
<feature type="compositionally biased region" description="Polar residues" evidence="1">
    <location>
        <begin position="602"/>
        <end position="616"/>
    </location>
</feature>
<feature type="chain" id="PRO_5043373988" evidence="3">
    <location>
        <begin position="17"/>
        <end position="631"/>
    </location>
</feature>
<keyword evidence="3" id="KW-0732">Signal</keyword>
<keyword evidence="2" id="KW-1133">Transmembrane helix</keyword>
<proteinExistence type="predicted"/>
<feature type="region of interest" description="Disordered" evidence="1">
    <location>
        <begin position="533"/>
        <end position="554"/>
    </location>
</feature>
<evidence type="ECO:0000256" key="1">
    <source>
        <dbReference type="SAM" id="MobiDB-lite"/>
    </source>
</evidence>
<reference evidence="4 5" key="1">
    <citation type="journal article" date="2024" name="Nat. Commun.">
        <title>Phylogenomics reveals the evolutionary origins of lichenization in chlorophyte algae.</title>
        <authorList>
            <person name="Puginier C."/>
            <person name="Libourel C."/>
            <person name="Otte J."/>
            <person name="Skaloud P."/>
            <person name="Haon M."/>
            <person name="Grisel S."/>
            <person name="Petersen M."/>
            <person name="Berrin J.G."/>
            <person name="Delaux P.M."/>
            <person name="Dal Grande F."/>
            <person name="Keller J."/>
        </authorList>
    </citation>
    <scope>NUCLEOTIDE SEQUENCE [LARGE SCALE GENOMIC DNA]</scope>
    <source>
        <strain evidence="4 5">SAG 2523</strain>
    </source>
</reference>
<evidence type="ECO:0000256" key="3">
    <source>
        <dbReference type="SAM" id="SignalP"/>
    </source>
</evidence>
<gene>
    <name evidence="4" type="ORF">WJX84_002594</name>
</gene>
<keyword evidence="2" id="KW-0812">Transmembrane</keyword>
<feature type="signal peptide" evidence="3">
    <location>
        <begin position="1"/>
        <end position="16"/>
    </location>
</feature>
<sequence length="631" mass="66646">MAKQSLMLALLALASSLSPSCFVGGVSPSAASPAVARSSNSPSPSSTTSTSTSSSSTASQPAFPVSTAADLAAAFQSRAGLIYLMNNITLTNDVFPSNLTITIGSTKNVTIAPSPNATSLLVLDFGYFLTERVSIAAYGVLTIQQLQLLNYYFPSLDATPTDTFLPFFSVLPGALINCTEVKFQIDPARCASGPNYANTSNALRVPWLASEHPELLSWKTLDNNGTVEVDSARVSQNFMRINATNVVPASGSGDIILSTSIFFCASALQPPTDDSSQMFSVASSSGDLYSQLEMLDSRTIYVDDNITVQNGDWPMSIVVANYRQVLMQSALPDFVDSPGNDTMPSQLHIMGSADVLEAGYGGNLTFSDLNLLFDSVCCSSMQLLGTWFVNQQVLTGALFNDLLPGALNALPVHIPGLAPPATLSFVNLQMRYKTCDTTRFPRIANSLINAMNNNSTSNSNASYSDGHSVSCAYCVFKGTSVQPANFSNPTTYSTVRLINTTISCMAFINIPQPPSSAPTPSLATIEGVNTPPSSAFSPSYTGPAGTPQAAGHSSKFSPGAKVVAPVVVAICVVVAACVAGLWAFLQRDYRKLQDSYGHLLDQSASSEDSGPTNDALSLQHKHPSSPLNQDH</sequence>
<dbReference type="EMBL" id="JALJOV010001055">
    <property type="protein sequence ID" value="KAK9855472.1"/>
    <property type="molecule type" value="Genomic_DNA"/>
</dbReference>